<comment type="caution">
    <text evidence="6">The sequence shown here is derived from an EMBL/GenBank/DDBJ whole genome shotgun (WGS) entry which is preliminary data.</text>
</comment>
<dbReference type="GO" id="GO:0003700">
    <property type="term" value="F:DNA-binding transcription factor activity"/>
    <property type="evidence" value="ECO:0007669"/>
    <property type="project" value="InterPro"/>
</dbReference>
<keyword evidence="1" id="KW-0805">Transcription regulation</keyword>
<dbReference type="SUPFAM" id="SSF46689">
    <property type="entry name" value="Homeodomain-like"/>
    <property type="match status" value="1"/>
</dbReference>
<evidence type="ECO:0000256" key="1">
    <source>
        <dbReference type="ARBA" id="ARBA00023015"/>
    </source>
</evidence>
<dbReference type="PANTHER" id="PTHR43280">
    <property type="entry name" value="ARAC-FAMILY TRANSCRIPTIONAL REGULATOR"/>
    <property type="match status" value="1"/>
</dbReference>
<keyword evidence="2 6" id="KW-0238">DNA-binding</keyword>
<dbReference type="AlphaFoldDB" id="A0A4V3H318"/>
<evidence type="ECO:0000256" key="3">
    <source>
        <dbReference type="ARBA" id="ARBA00023163"/>
    </source>
</evidence>
<evidence type="ECO:0000259" key="5">
    <source>
        <dbReference type="PROSITE" id="PS01124"/>
    </source>
</evidence>
<dbReference type="PROSITE" id="PS01124">
    <property type="entry name" value="HTH_ARAC_FAMILY_2"/>
    <property type="match status" value="1"/>
</dbReference>
<organism evidence="6 7">
    <name type="scientific">Epilithonimonas xixisoli</name>
    <dbReference type="NCBI Taxonomy" id="1476462"/>
    <lineage>
        <taxon>Bacteria</taxon>
        <taxon>Pseudomonadati</taxon>
        <taxon>Bacteroidota</taxon>
        <taxon>Flavobacteriia</taxon>
        <taxon>Flavobacteriales</taxon>
        <taxon>Weeksellaceae</taxon>
        <taxon>Chryseobacterium group</taxon>
        <taxon>Epilithonimonas</taxon>
    </lineage>
</organism>
<keyword evidence="4" id="KW-0812">Transmembrane</keyword>
<sequence>MKLNHFILFLFLPFAIQTKAQNYTRKQIDSLIESTKVLSDQKKAIKIGLEAYKQAEKLNYGKGKMDALNNIIYEYGFMGNDKKTIEYSNKLIKIAQEEKNYYYEIRAMLGLCYVYVYASFYQKSQETAEEAERLAYNLEGDEFYMTMGEIYQFKSTLEGFKKNMKQQLYSDKKALSYFSEIKKANRRDHFVFSQYLNITISYLDVNKKDSAIYYARKAYDFSKINADPMRKIEALFGMADVFFTIDKKDSAIYYYKKVAPLLIKTHNPKKLEIVYNNMATMYEKLGDTKNYIYYSKMALAITKNNRDLKKLTVNQVSNDIVANEKNEKIKQITLIVSGFVILILAIIFFTIRLSMRYKKIKELKRTTEISLIEKYEKQLQEKLEIRNSEKETAKVSQISDEKELELMKKLNNFERKEQFLSSEITLGSLASTFGTNVNYLSKVIKKYRDNNFNGYINDLRITYITKKLRTNPEYLNYKIAYLSEECGFSSYSSFVSIFKQQTGLTPSKFIEYLSKEEQNGNQK</sequence>
<protein>
    <submittedName>
        <fullName evidence="6">AraC-like DNA-binding protein</fullName>
    </submittedName>
</protein>
<accession>A0A4V3H318</accession>
<name>A0A4V3H318_9FLAO</name>
<dbReference type="InterPro" id="IPR011990">
    <property type="entry name" value="TPR-like_helical_dom_sf"/>
</dbReference>
<proteinExistence type="predicted"/>
<dbReference type="Proteomes" id="UP000295313">
    <property type="component" value="Unassembled WGS sequence"/>
</dbReference>
<dbReference type="InterPro" id="IPR018060">
    <property type="entry name" value="HTH_AraC"/>
</dbReference>
<dbReference type="Gene3D" id="1.25.40.10">
    <property type="entry name" value="Tetratricopeptide repeat domain"/>
    <property type="match status" value="2"/>
</dbReference>
<dbReference type="OrthoDB" id="5295174at2"/>
<keyword evidence="3" id="KW-0804">Transcription</keyword>
<evidence type="ECO:0000313" key="6">
    <source>
        <dbReference type="EMBL" id="TDX87251.1"/>
    </source>
</evidence>
<keyword evidence="4" id="KW-1133">Transmembrane helix</keyword>
<dbReference type="PANTHER" id="PTHR43280:SF34">
    <property type="entry name" value="ARAC-FAMILY TRANSCRIPTIONAL REGULATOR"/>
    <property type="match status" value="1"/>
</dbReference>
<dbReference type="SMART" id="SM00342">
    <property type="entry name" value="HTH_ARAC"/>
    <property type="match status" value="1"/>
</dbReference>
<dbReference type="GO" id="GO:0043565">
    <property type="term" value="F:sequence-specific DNA binding"/>
    <property type="evidence" value="ECO:0007669"/>
    <property type="project" value="InterPro"/>
</dbReference>
<dbReference type="SUPFAM" id="SSF48452">
    <property type="entry name" value="TPR-like"/>
    <property type="match status" value="2"/>
</dbReference>
<evidence type="ECO:0000313" key="7">
    <source>
        <dbReference type="Proteomes" id="UP000295313"/>
    </source>
</evidence>
<evidence type="ECO:0000256" key="2">
    <source>
        <dbReference type="ARBA" id="ARBA00023125"/>
    </source>
</evidence>
<reference evidence="6 7" key="1">
    <citation type="submission" date="2019-03" db="EMBL/GenBank/DDBJ databases">
        <title>Genomic Encyclopedia of Type Strains, Phase III (KMG-III): the genomes of soil and plant-associated and newly described type strains.</title>
        <authorList>
            <person name="Whitman W."/>
        </authorList>
    </citation>
    <scope>NUCLEOTIDE SEQUENCE [LARGE SCALE GENOMIC DNA]</scope>
    <source>
        <strain evidence="6 7">CGMCC 1.12802</strain>
    </source>
</reference>
<dbReference type="InterPro" id="IPR009057">
    <property type="entry name" value="Homeodomain-like_sf"/>
</dbReference>
<dbReference type="Gene3D" id="1.10.10.60">
    <property type="entry name" value="Homeodomain-like"/>
    <property type="match status" value="2"/>
</dbReference>
<dbReference type="Pfam" id="PF12833">
    <property type="entry name" value="HTH_18"/>
    <property type="match status" value="1"/>
</dbReference>
<gene>
    <name evidence="6" type="ORF">B0I22_1439</name>
</gene>
<keyword evidence="4" id="KW-0472">Membrane</keyword>
<evidence type="ECO:0000256" key="4">
    <source>
        <dbReference type="SAM" id="Phobius"/>
    </source>
</evidence>
<feature type="domain" description="HTH araC/xylS-type" evidence="5">
    <location>
        <begin position="417"/>
        <end position="512"/>
    </location>
</feature>
<dbReference type="EMBL" id="SOEO01000001">
    <property type="protein sequence ID" value="TDX87251.1"/>
    <property type="molecule type" value="Genomic_DNA"/>
</dbReference>
<feature type="transmembrane region" description="Helical" evidence="4">
    <location>
        <begin position="332"/>
        <end position="355"/>
    </location>
</feature>
<dbReference type="RefSeq" id="WP_133943864.1">
    <property type="nucleotide sequence ID" value="NZ_SOEO01000001.1"/>
</dbReference>
<keyword evidence="7" id="KW-1185">Reference proteome</keyword>